<dbReference type="EMBL" id="DAEPXK010000019">
    <property type="protein sequence ID" value="HBH1542551.1"/>
    <property type="molecule type" value="Genomic_DNA"/>
</dbReference>
<reference evidence="2" key="1">
    <citation type="journal article" date="2018" name="Genome Biol.">
        <title>SKESA: strategic k-mer extension for scrupulous assemblies.</title>
        <authorList>
            <person name="Souvorov A."/>
            <person name="Agarwala R."/>
            <person name="Lipman D.J."/>
        </authorList>
    </citation>
    <scope>NUCLEOTIDE SEQUENCE</scope>
    <source>
        <strain evidence="2">HN1000</strain>
    </source>
</reference>
<dbReference type="AlphaFoldDB" id="A0AAN6A665"/>
<gene>
    <name evidence="2" type="ORF">KRM00_002035</name>
</gene>
<keyword evidence="1" id="KW-0812">Transmembrane</keyword>
<protein>
    <submittedName>
        <fullName evidence="2">Uncharacterized protein</fullName>
    </submittedName>
</protein>
<feature type="transmembrane region" description="Helical" evidence="1">
    <location>
        <begin position="48"/>
        <end position="74"/>
    </location>
</feature>
<keyword evidence="1" id="KW-1133">Transmembrane helix</keyword>
<proteinExistence type="predicted"/>
<dbReference type="Proteomes" id="UP000878956">
    <property type="component" value="Unassembled WGS sequence"/>
</dbReference>
<keyword evidence="1" id="KW-0472">Membrane</keyword>
<reference evidence="2" key="2">
    <citation type="submission" date="2021-06" db="EMBL/GenBank/DDBJ databases">
        <authorList>
            <consortium name="NCBI Pathogen Detection Project"/>
        </authorList>
    </citation>
    <scope>NUCLEOTIDE SEQUENCE</scope>
    <source>
        <strain evidence="2">HN1000</strain>
    </source>
</reference>
<feature type="transmembrane region" description="Helical" evidence="1">
    <location>
        <begin position="20"/>
        <end position="42"/>
    </location>
</feature>
<comment type="caution">
    <text evidence="2">The sequence shown here is derived from an EMBL/GenBank/DDBJ whole genome shotgun (WGS) entry which is preliminary data.</text>
</comment>
<evidence type="ECO:0000256" key="1">
    <source>
        <dbReference type="SAM" id="Phobius"/>
    </source>
</evidence>
<sequence length="278" mass="33028">MFINYRNIIKELLKEYKTGLLKIFFKRVTPILILVYICLFFFMPLSFFSIFILLIQVPLVLIMLLILSIIKVLIIREYKNIKEENFNSIFILKETLEINSSIFKMGKIYNVCLTELKKLDKLSKFLTKKNCIITFTLKEFGLIYLEKDILNIFFNLDTYILNNRKIILYLMSSNNRLLYKDKNTIEVLKIAYSMNFEDCMNEKIISSLFEEWLLLASICLLENDYALSNELIEAFYNINQLTLERRTKPLICSKESSFLQLTDSIKKDLKEYPNLYSI</sequence>
<evidence type="ECO:0000313" key="2">
    <source>
        <dbReference type="EMBL" id="HBH1542551.1"/>
    </source>
</evidence>
<name>A0AAN6A665_CLODI</name>
<organism evidence="2 3">
    <name type="scientific">Clostridioides difficile</name>
    <name type="common">Peptoclostridium difficile</name>
    <dbReference type="NCBI Taxonomy" id="1496"/>
    <lineage>
        <taxon>Bacteria</taxon>
        <taxon>Bacillati</taxon>
        <taxon>Bacillota</taxon>
        <taxon>Clostridia</taxon>
        <taxon>Peptostreptococcales</taxon>
        <taxon>Peptostreptococcaceae</taxon>
        <taxon>Clostridioides</taxon>
    </lineage>
</organism>
<accession>A0AAN6A665</accession>
<evidence type="ECO:0000313" key="3">
    <source>
        <dbReference type="Proteomes" id="UP000878956"/>
    </source>
</evidence>